<evidence type="ECO:0000256" key="3">
    <source>
        <dbReference type="ARBA" id="ARBA00022516"/>
    </source>
</evidence>
<accession>A0A167ZH09</accession>
<keyword evidence="6 10" id="KW-1133">Transmembrane helix</keyword>
<reference evidence="12 13" key="1">
    <citation type="journal article" date="2016" name="Genome Biol. Evol.">
        <title>Divergent and convergent evolution of fungal pathogenicity.</title>
        <authorList>
            <person name="Shang Y."/>
            <person name="Xiao G."/>
            <person name="Zheng P."/>
            <person name="Cen K."/>
            <person name="Zhan S."/>
            <person name="Wang C."/>
        </authorList>
    </citation>
    <scope>NUCLEOTIDE SEQUENCE [LARGE SCALE GENOMIC DNA]</scope>
    <source>
        <strain evidence="12 13">ARSEF 7405</strain>
    </source>
</reference>
<evidence type="ECO:0000256" key="5">
    <source>
        <dbReference type="ARBA" id="ARBA00022857"/>
    </source>
</evidence>
<keyword evidence="13" id="KW-1185">Reference proteome</keyword>
<dbReference type="Proteomes" id="UP000242877">
    <property type="component" value="Unassembled WGS sequence"/>
</dbReference>
<dbReference type="Pfam" id="PF02544">
    <property type="entry name" value="Steroid_dh"/>
    <property type="match status" value="1"/>
</dbReference>
<evidence type="ECO:0000256" key="7">
    <source>
        <dbReference type="ARBA" id="ARBA00023002"/>
    </source>
</evidence>
<dbReference type="GO" id="GO:0005789">
    <property type="term" value="C:endoplasmic reticulum membrane"/>
    <property type="evidence" value="ECO:0007669"/>
    <property type="project" value="UniProtKB-SubCell"/>
</dbReference>
<evidence type="ECO:0000256" key="6">
    <source>
        <dbReference type="ARBA" id="ARBA00022989"/>
    </source>
</evidence>
<feature type="transmembrane region" description="Helical" evidence="10">
    <location>
        <begin position="169"/>
        <end position="190"/>
    </location>
</feature>
<proteinExistence type="inferred from homology"/>
<keyword evidence="4 10" id="KW-0812">Transmembrane</keyword>
<evidence type="ECO:0000256" key="2">
    <source>
        <dbReference type="ARBA" id="ARBA00007742"/>
    </source>
</evidence>
<dbReference type="VEuPathDB" id="FungiDB:AAP_02729"/>
<evidence type="ECO:0000256" key="4">
    <source>
        <dbReference type="ARBA" id="ARBA00022692"/>
    </source>
</evidence>
<dbReference type="GO" id="GO:0016627">
    <property type="term" value="F:oxidoreductase activity, acting on the CH-CH group of donors"/>
    <property type="evidence" value="ECO:0007669"/>
    <property type="project" value="InterPro"/>
</dbReference>
<comment type="caution">
    <text evidence="12">The sequence shown here is derived from an EMBL/GenBank/DDBJ whole genome shotgun (WGS) entry which is preliminary data.</text>
</comment>
<evidence type="ECO:0000256" key="9">
    <source>
        <dbReference type="ARBA" id="ARBA00023136"/>
    </source>
</evidence>
<evidence type="ECO:0000256" key="1">
    <source>
        <dbReference type="ARBA" id="ARBA00004477"/>
    </source>
</evidence>
<comment type="subcellular location">
    <subcellularLocation>
        <location evidence="1">Endoplasmic reticulum membrane</location>
        <topology evidence="1">Multi-pass membrane protein</topology>
    </subcellularLocation>
</comment>
<evidence type="ECO:0000259" key="11">
    <source>
        <dbReference type="PROSITE" id="PS50053"/>
    </source>
</evidence>
<dbReference type="PANTHER" id="PTHR10556:SF28">
    <property type="entry name" value="VERY-LONG-CHAIN ENOYL-COA REDUCTASE"/>
    <property type="match status" value="1"/>
</dbReference>
<comment type="similarity">
    <text evidence="2">Belongs to the steroid 5-alpha reductase family.</text>
</comment>
<feature type="domain" description="Ubiquitin-like" evidence="11">
    <location>
        <begin position="2"/>
        <end position="88"/>
    </location>
</feature>
<dbReference type="EMBL" id="AZGZ01000010">
    <property type="protein sequence ID" value="KZZ92648.1"/>
    <property type="molecule type" value="Genomic_DNA"/>
</dbReference>
<keyword evidence="7" id="KW-0560">Oxidoreductase</keyword>
<dbReference type="OrthoDB" id="540503at2759"/>
<evidence type="ECO:0000313" key="13">
    <source>
        <dbReference type="Proteomes" id="UP000242877"/>
    </source>
</evidence>
<dbReference type="PROSITE" id="PS50053">
    <property type="entry name" value="UBIQUITIN_2"/>
    <property type="match status" value="1"/>
</dbReference>
<evidence type="ECO:0000256" key="10">
    <source>
        <dbReference type="SAM" id="Phobius"/>
    </source>
</evidence>
<protein>
    <submittedName>
        <fullName evidence="12">3-oxo-5-alpha-steroid 4-dehydrogenase</fullName>
    </submittedName>
</protein>
<gene>
    <name evidence="12" type="ORF">AAP_02729</name>
</gene>
<organism evidence="12 13">
    <name type="scientific">Ascosphaera apis ARSEF 7405</name>
    <dbReference type="NCBI Taxonomy" id="392613"/>
    <lineage>
        <taxon>Eukaryota</taxon>
        <taxon>Fungi</taxon>
        <taxon>Dikarya</taxon>
        <taxon>Ascomycota</taxon>
        <taxon>Pezizomycotina</taxon>
        <taxon>Eurotiomycetes</taxon>
        <taxon>Eurotiomycetidae</taxon>
        <taxon>Onygenales</taxon>
        <taxon>Ascosphaeraceae</taxon>
        <taxon>Ascosphaera</taxon>
    </lineage>
</organism>
<dbReference type="Gene3D" id="3.10.20.90">
    <property type="entry name" value="Phosphatidylinositol 3-kinase Catalytic Subunit, Chain A, domain 1"/>
    <property type="match status" value="1"/>
</dbReference>
<dbReference type="PANTHER" id="PTHR10556">
    <property type="entry name" value="3-OXO-5-ALPHA-STEROID 4-DEHYDROGENASE"/>
    <property type="match status" value="1"/>
</dbReference>
<keyword evidence="8" id="KW-0443">Lipid metabolism</keyword>
<dbReference type="InterPro" id="IPR000626">
    <property type="entry name" value="Ubiquitin-like_dom"/>
</dbReference>
<dbReference type="Pfam" id="PF14560">
    <property type="entry name" value="Ubiquitin_2"/>
    <property type="match status" value="1"/>
</dbReference>
<keyword evidence="3" id="KW-0444">Lipid biosynthesis</keyword>
<sequence>MADITLKISARGKKLPNITPSTTISLPPTDSLKSLYTRVADITGLSIHRLRLTYKSPTNAAINIHLDPAKESATLDSAGLKEGSTVHVKDLGPQLAWRTVYIIEYLGPLLIHPLTLFYLRPYIYKNAAEVAPSSLQYLLCYILVLHFIKRELETIFVHQFSLATMPARNIFRNSAHYWILSGLNVAYWVYSPSAKAATTSPNPLLLYPGLLLFIAGELANFNTHMTLKRLRKPGSTAP</sequence>
<name>A0A167ZH09_9EURO</name>
<keyword evidence="5" id="KW-0521">NADP</keyword>
<dbReference type="GO" id="GO:0042761">
    <property type="term" value="P:very long-chain fatty acid biosynthetic process"/>
    <property type="evidence" value="ECO:0007669"/>
    <property type="project" value="TreeGrafter"/>
</dbReference>
<dbReference type="InterPro" id="IPR039357">
    <property type="entry name" value="SRD5A/TECR"/>
</dbReference>
<evidence type="ECO:0000256" key="8">
    <source>
        <dbReference type="ARBA" id="ARBA00023098"/>
    </source>
</evidence>
<keyword evidence="9 10" id="KW-0472">Membrane</keyword>
<dbReference type="InterPro" id="IPR029071">
    <property type="entry name" value="Ubiquitin-like_domsf"/>
</dbReference>
<feature type="transmembrane region" description="Helical" evidence="10">
    <location>
        <begin position="205"/>
        <end position="223"/>
    </location>
</feature>
<dbReference type="InterPro" id="IPR001104">
    <property type="entry name" value="3-oxo-5_a-steroid_4-DH_C"/>
</dbReference>
<dbReference type="AlphaFoldDB" id="A0A167ZH09"/>
<dbReference type="SUPFAM" id="SSF54236">
    <property type="entry name" value="Ubiquitin-like"/>
    <property type="match status" value="1"/>
</dbReference>
<evidence type="ECO:0000313" key="12">
    <source>
        <dbReference type="EMBL" id="KZZ92648.1"/>
    </source>
</evidence>